<name>A0A839S878_9PSEU</name>
<comment type="caution">
    <text evidence="1">The sequence shown here is derived from an EMBL/GenBank/DDBJ whole genome shotgun (WGS) entry which is preliminary data.</text>
</comment>
<gene>
    <name evidence="1" type="ORF">FHS23_004628</name>
</gene>
<proteinExistence type="predicted"/>
<keyword evidence="2" id="KW-1185">Reference proteome</keyword>
<dbReference type="AlphaFoldDB" id="A0A839S878"/>
<dbReference type="RefSeq" id="WP_183659504.1">
    <property type="nucleotide sequence ID" value="NZ_JACHWU010000011.1"/>
</dbReference>
<organism evidence="1 2">
    <name type="scientific">Prauserella isguenensis</name>
    <dbReference type="NCBI Taxonomy" id="1470180"/>
    <lineage>
        <taxon>Bacteria</taxon>
        <taxon>Bacillati</taxon>
        <taxon>Actinomycetota</taxon>
        <taxon>Actinomycetes</taxon>
        <taxon>Pseudonocardiales</taxon>
        <taxon>Pseudonocardiaceae</taxon>
        <taxon>Prauserella</taxon>
    </lineage>
</organism>
<protein>
    <submittedName>
        <fullName evidence="1">Uncharacterized protein</fullName>
    </submittedName>
</protein>
<reference evidence="1 2" key="1">
    <citation type="submission" date="2020-08" db="EMBL/GenBank/DDBJ databases">
        <title>Genomic Encyclopedia of Type Strains, Phase III (KMG-III): the genomes of soil and plant-associated and newly described type strains.</title>
        <authorList>
            <person name="Whitman W."/>
        </authorList>
    </citation>
    <scope>NUCLEOTIDE SEQUENCE [LARGE SCALE GENOMIC DNA]</scope>
    <source>
        <strain evidence="1 2">CECT 8577</strain>
    </source>
</reference>
<evidence type="ECO:0000313" key="2">
    <source>
        <dbReference type="Proteomes" id="UP000550714"/>
    </source>
</evidence>
<sequence>MTTIASPDPIIGQPDGTEAIDAAGGSLPNLWHVHRMLHTVKDGRVELSTDGGSYLVDGRRATDVEVRFLDQLVDSGYVEGDFFGDVDGRTVQLTPDGDVLVGRWRGFKAYTSRGGGRCG</sequence>
<dbReference type="Proteomes" id="UP000550714">
    <property type="component" value="Unassembled WGS sequence"/>
</dbReference>
<accession>A0A839S878</accession>
<dbReference type="EMBL" id="JACHWU010000011">
    <property type="protein sequence ID" value="MBB3053574.1"/>
    <property type="molecule type" value="Genomic_DNA"/>
</dbReference>
<evidence type="ECO:0000313" key="1">
    <source>
        <dbReference type="EMBL" id="MBB3053574.1"/>
    </source>
</evidence>